<feature type="domain" description="p53 DNA-binding" evidence="13">
    <location>
        <begin position="263"/>
        <end position="451"/>
    </location>
</feature>
<comment type="subcellular location">
    <subcellularLocation>
        <location evidence="1">Nucleus</location>
    </subcellularLocation>
</comment>
<feature type="binding site" evidence="11">
    <location>
        <position position="408"/>
    </location>
    <ligand>
        <name>Zn(2+)</name>
        <dbReference type="ChEBI" id="CHEBI:29105"/>
    </ligand>
</feature>
<dbReference type="InterPro" id="IPR024631">
    <property type="entry name" value="p53_C_Drosophila"/>
</dbReference>
<dbReference type="Gene3D" id="6.10.280.60">
    <property type="entry name" value="Transcription factor p53, C-terminal domain"/>
    <property type="match status" value="1"/>
</dbReference>
<evidence type="ECO:0000256" key="6">
    <source>
        <dbReference type="ARBA" id="ARBA00023015"/>
    </source>
</evidence>
<evidence type="ECO:0000313" key="16">
    <source>
        <dbReference type="RefSeq" id="XP_030373145.1"/>
    </source>
</evidence>
<organism evidence="15 16">
    <name type="scientific">Drosophila lebanonensis</name>
    <name type="common">Fruit fly</name>
    <name type="synonym">Scaptodrosophila lebanonensis</name>
    <dbReference type="NCBI Taxonomy" id="7225"/>
    <lineage>
        <taxon>Eukaryota</taxon>
        <taxon>Metazoa</taxon>
        <taxon>Ecdysozoa</taxon>
        <taxon>Arthropoda</taxon>
        <taxon>Hexapoda</taxon>
        <taxon>Insecta</taxon>
        <taxon>Pterygota</taxon>
        <taxon>Neoptera</taxon>
        <taxon>Endopterygota</taxon>
        <taxon>Diptera</taxon>
        <taxon>Brachycera</taxon>
        <taxon>Muscomorpha</taxon>
        <taxon>Ephydroidea</taxon>
        <taxon>Drosophilidae</taxon>
        <taxon>Scaptodrosophila</taxon>
    </lineage>
</organism>
<dbReference type="GO" id="GO:0006915">
    <property type="term" value="P:apoptotic process"/>
    <property type="evidence" value="ECO:0007669"/>
    <property type="project" value="UniProtKB-KW"/>
</dbReference>
<dbReference type="InterPro" id="IPR011615">
    <property type="entry name" value="p53_DNA-bd"/>
</dbReference>
<dbReference type="PANTHER" id="PTHR11447">
    <property type="entry name" value="CELLULAR TUMOR ANTIGEN P53"/>
    <property type="match status" value="1"/>
</dbReference>
<evidence type="ECO:0000256" key="4">
    <source>
        <dbReference type="ARBA" id="ARBA00022723"/>
    </source>
</evidence>
<dbReference type="Pfam" id="PF00870">
    <property type="entry name" value="P53"/>
    <property type="match status" value="1"/>
</dbReference>
<keyword evidence="4 11" id="KW-0479">Metal-binding</keyword>
<dbReference type="PANTHER" id="PTHR11447:SF16">
    <property type="entry name" value="P53 PROTEIN LONG FORM VARIANT 1"/>
    <property type="match status" value="1"/>
</dbReference>
<keyword evidence="6" id="KW-0805">Transcription regulation</keyword>
<dbReference type="GeneID" id="115623083"/>
<evidence type="ECO:0000256" key="5">
    <source>
        <dbReference type="ARBA" id="ARBA00022833"/>
    </source>
</evidence>
<keyword evidence="10" id="KW-0539">Nucleus</keyword>
<evidence type="ECO:0000256" key="12">
    <source>
        <dbReference type="PIRSR" id="PIRSR602117-2"/>
    </source>
</evidence>
<dbReference type="Gene3D" id="2.60.40.720">
    <property type="match status" value="1"/>
</dbReference>
<evidence type="ECO:0000256" key="10">
    <source>
        <dbReference type="ARBA" id="ARBA00023242"/>
    </source>
</evidence>
<evidence type="ECO:0000313" key="15">
    <source>
        <dbReference type="Proteomes" id="UP000504634"/>
    </source>
</evidence>
<dbReference type="InterPro" id="IPR008967">
    <property type="entry name" value="p53-like_TF_DNA-bd_sf"/>
</dbReference>
<dbReference type="GO" id="GO:0005634">
    <property type="term" value="C:nucleus"/>
    <property type="evidence" value="ECO:0007669"/>
    <property type="project" value="UniProtKB-SubCell"/>
</dbReference>
<evidence type="ECO:0000259" key="13">
    <source>
        <dbReference type="Pfam" id="PF00870"/>
    </source>
</evidence>
<evidence type="ECO:0000256" key="2">
    <source>
        <dbReference type="ARBA" id="ARBA00006167"/>
    </source>
</evidence>
<dbReference type="GO" id="GO:0046872">
    <property type="term" value="F:metal ion binding"/>
    <property type="evidence" value="ECO:0007669"/>
    <property type="project" value="UniProtKB-KW"/>
</dbReference>
<feature type="binding site" evidence="11">
    <location>
        <position position="404"/>
    </location>
    <ligand>
        <name>Zn(2+)</name>
        <dbReference type="ChEBI" id="CHEBI:29105"/>
    </ligand>
</feature>
<reference evidence="16" key="1">
    <citation type="submission" date="2025-08" db="UniProtKB">
        <authorList>
            <consortium name="RefSeq"/>
        </authorList>
    </citation>
    <scope>IDENTIFICATION</scope>
    <source>
        <strain evidence="16">11010-0011.00</strain>
        <tissue evidence="16">Whole body</tissue>
    </source>
</reference>
<gene>
    <name evidence="16" type="primary">LOC115623083</name>
</gene>
<feature type="binding site" evidence="11">
    <location>
        <position position="338"/>
    </location>
    <ligand>
        <name>Zn(2+)</name>
        <dbReference type="ChEBI" id="CHEBI:29105"/>
    </ligand>
</feature>
<evidence type="ECO:0000259" key="14">
    <source>
        <dbReference type="Pfam" id="PF11619"/>
    </source>
</evidence>
<keyword evidence="8" id="KW-0010">Activator</keyword>
<dbReference type="CDD" id="cd08367">
    <property type="entry name" value="P53"/>
    <property type="match status" value="1"/>
</dbReference>
<evidence type="ECO:0000256" key="11">
    <source>
        <dbReference type="PIRSR" id="PIRSR602117-1"/>
    </source>
</evidence>
<name>A0A6J2TCN1_DROLE</name>
<feature type="domain" description="Transcription factor p53 C-terminal Drosophila" evidence="14">
    <location>
        <begin position="506"/>
        <end position="570"/>
    </location>
</feature>
<accession>A0A6J2TCN1</accession>
<evidence type="ECO:0000256" key="8">
    <source>
        <dbReference type="ARBA" id="ARBA00023159"/>
    </source>
</evidence>
<dbReference type="InterPro" id="IPR002117">
    <property type="entry name" value="p53_tumour_suppressor"/>
</dbReference>
<dbReference type="PRINTS" id="PR00386">
    <property type="entry name" value="P53SUPPRESSR"/>
</dbReference>
<evidence type="ECO:0000256" key="7">
    <source>
        <dbReference type="ARBA" id="ARBA00023125"/>
    </source>
</evidence>
<dbReference type="Proteomes" id="UP000504634">
    <property type="component" value="Unplaced"/>
</dbReference>
<proteinExistence type="inferred from homology"/>
<dbReference type="AlphaFoldDB" id="A0A6J2TCN1"/>
<evidence type="ECO:0000256" key="9">
    <source>
        <dbReference type="ARBA" id="ARBA00023163"/>
    </source>
</evidence>
<feature type="site" description="Interaction with DNA" evidence="12">
    <location>
        <position position="280"/>
    </location>
</feature>
<dbReference type="OrthoDB" id="5915660at2759"/>
<evidence type="ECO:0000256" key="1">
    <source>
        <dbReference type="ARBA" id="ARBA00004123"/>
    </source>
</evidence>
<keyword evidence="5 11" id="KW-0862">Zinc</keyword>
<dbReference type="InterPro" id="IPR012346">
    <property type="entry name" value="p53/RUNT-type_TF_DNA-bd_sf"/>
</dbReference>
<feature type="binding site" evidence="11">
    <location>
        <position position="335"/>
    </location>
    <ligand>
        <name>Zn(2+)</name>
        <dbReference type="ChEBI" id="CHEBI:29105"/>
    </ligand>
</feature>
<evidence type="ECO:0000256" key="3">
    <source>
        <dbReference type="ARBA" id="ARBA00022703"/>
    </source>
</evidence>
<dbReference type="SUPFAM" id="SSF49417">
    <property type="entry name" value="p53-like transcription factors"/>
    <property type="match status" value="1"/>
</dbReference>
<protein>
    <submittedName>
        <fullName evidence="16">Uncharacterized protein LOC115623083 isoform X1</fullName>
    </submittedName>
</protein>
<comment type="cofactor">
    <cofactor evidence="11">
        <name>Zn(2+)</name>
        <dbReference type="ChEBI" id="CHEBI:29105"/>
    </cofactor>
    <text evidence="11">Binds 1 zinc ion per subunit.</text>
</comment>
<comment type="similarity">
    <text evidence="2">Belongs to the p53 family.</text>
</comment>
<dbReference type="RefSeq" id="XP_030373145.1">
    <property type="nucleotide sequence ID" value="XM_030517285.1"/>
</dbReference>
<dbReference type="Pfam" id="PF11619">
    <property type="entry name" value="P53_C"/>
    <property type="match status" value="1"/>
</dbReference>
<dbReference type="GO" id="GO:0000981">
    <property type="term" value="F:DNA-binding transcription factor activity, RNA polymerase II-specific"/>
    <property type="evidence" value="ECO:0007669"/>
    <property type="project" value="TreeGrafter"/>
</dbReference>
<sequence>MSLQATRSSSISMTFTQNNVCSVTRTNSKTFFLGEQNLNWTNEPLPHTPNPVTEGTILQAPVVVNTINTNDRLLIMNENNEACVLTPTCNTTFNALDTAAGIHTLHGNNLPSFLIAGGGSRNDYTSDYMQDIKSKTTLIGPNMGAAIGNDMGAYNNEFFMSSNNNNTNCQRQYIGNTANNSVCGQPFTLQRSVAGQATAEENPHQTVINDVSNGSTVVGDDFAMEAMELLQGFNKSGNFLHFNEQSVLRHDIKGQKMLLPTLENHNNGGYDFKYVLEEPKKSQWTYSMLLNKLYISMNKTFNIDMEFKLQLPLEQLNLRAFLCFKTEVSSVVLRCANHLSADTAHPKLRESLLRCNNPATQYCGTSQGRGIGDRYSVLVPLSLDMYAMNQSDGVRQTLAFEFTCQNSCLGRKETSLVFCLENISGKILGQQVLDVKICACPRRDRNQDERNLTGFTQRILSLGKRVEAPSQNDKTAVDCSTPKRHCLSVNNKQEKRKPLNKNHMPAKWQVSCSPTGTYRLTFECPNKTVALQQINSLIDQAAGSIVRSGDNVHHHKHLNNLLVMKAFTERLNTC</sequence>
<keyword evidence="3" id="KW-0053">Apoptosis</keyword>
<dbReference type="InterPro" id="IPR038163">
    <property type="entry name" value="Dro_p53_C_sf"/>
</dbReference>
<keyword evidence="9" id="KW-0804">Transcription</keyword>
<keyword evidence="15" id="KW-1185">Reference proteome</keyword>
<keyword evidence="7" id="KW-0238">DNA-binding</keyword>
<dbReference type="GO" id="GO:0000978">
    <property type="term" value="F:RNA polymerase II cis-regulatory region sequence-specific DNA binding"/>
    <property type="evidence" value="ECO:0007669"/>
    <property type="project" value="TreeGrafter"/>
</dbReference>